<reference evidence="1 2" key="1">
    <citation type="submission" date="2020-08" db="EMBL/GenBank/DDBJ databases">
        <title>Genome public.</title>
        <authorList>
            <person name="Liu C."/>
            <person name="Sun Q."/>
        </authorList>
    </citation>
    <scope>NUCLEOTIDE SEQUENCE [LARGE SCALE GENOMIC DNA]</scope>
    <source>
        <strain evidence="1 2">M29</strain>
    </source>
</reference>
<keyword evidence="2" id="KW-1185">Reference proteome</keyword>
<gene>
    <name evidence="1" type="ORF">H8Z82_03830</name>
</gene>
<organism evidence="1 2">
    <name type="scientific">Blautia difficilis</name>
    <dbReference type="NCBI Taxonomy" id="2763027"/>
    <lineage>
        <taxon>Bacteria</taxon>
        <taxon>Bacillati</taxon>
        <taxon>Bacillota</taxon>
        <taxon>Clostridia</taxon>
        <taxon>Lachnospirales</taxon>
        <taxon>Lachnospiraceae</taxon>
        <taxon>Blautia</taxon>
    </lineage>
</organism>
<proteinExistence type="predicted"/>
<sequence>MDAQIENQRKENIMDEKAEKIMELARKLETEDEYICQDNRDLLELEQRYEKLDIPYQVRRVIDDYIACMRTRDERFAQLCCMVRS</sequence>
<protein>
    <submittedName>
        <fullName evidence="1">Uncharacterized protein</fullName>
    </submittedName>
</protein>
<comment type="caution">
    <text evidence="1">The sequence shown here is derived from an EMBL/GenBank/DDBJ whole genome shotgun (WGS) entry which is preliminary data.</text>
</comment>
<dbReference type="Proteomes" id="UP000649826">
    <property type="component" value="Unassembled WGS sequence"/>
</dbReference>
<dbReference type="EMBL" id="JACOQG010000003">
    <property type="protein sequence ID" value="MBC5778802.1"/>
    <property type="molecule type" value="Genomic_DNA"/>
</dbReference>
<dbReference type="RefSeq" id="WP_186994302.1">
    <property type="nucleotide sequence ID" value="NZ_JACOQG010000003.1"/>
</dbReference>
<accession>A0ABR7IFJ8</accession>
<evidence type="ECO:0000313" key="1">
    <source>
        <dbReference type="EMBL" id="MBC5778802.1"/>
    </source>
</evidence>
<name>A0ABR7IFJ8_9FIRM</name>
<evidence type="ECO:0000313" key="2">
    <source>
        <dbReference type="Proteomes" id="UP000649826"/>
    </source>
</evidence>